<dbReference type="PANTHER" id="PTHR12526">
    <property type="entry name" value="GLYCOSYLTRANSFERASE"/>
    <property type="match status" value="1"/>
</dbReference>
<evidence type="ECO:0000313" key="2">
    <source>
        <dbReference type="EMBL" id="OGD56216.1"/>
    </source>
</evidence>
<dbReference type="AlphaFoldDB" id="A0A1F5DMH0"/>
<dbReference type="Proteomes" id="UP000176791">
    <property type="component" value="Unassembled WGS sequence"/>
</dbReference>
<sequence length="390" mass="44570">MKILMLTPYLPYPLFSGGQIRSYNLLKNLAQKHEITLFSFIRSGKEEQYLKHLKPFCRKVIIFKRRQAWDPRNLLLALFTPYPFLVSLYLSSSFRRAITEELRNGNYDLIHAETFYIMPNLPQTKVPTLLVEQTIEYLVYQQFVRDFKLWLLKPLLYFDVLKINLWEKYYWRRATRLAAMSDSDKQIMTQSVKDKKVDVVANGVDVKFFSGVKPKPGQVVLFIGNFKWLPNRDAAQFLAKAIWPKIVASLPQAALLIVGRNPTKEILKLAQAGIKIEGDVADIRTAFAKASVLLAPIRNGRGTKYKVLEAMASGLPVVTTKLGIEGIDAKDSVLVVESAADLASQTIKVLRDQRLARRLADKAKKIVYNQYNWETISNRLNLVYQQLGGA</sequence>
<dbReference type="Pfam" id="PF13439">
    <property type="entry name" value="Glyco_transf_4"/>
    <property type="match status" value="1"/>
</dbReference>
<dbReference type="SUPFAM" id="SSF53756">
    <property type="entry name" value="UDP-Glycosyltransferase/glycogen phosphorylase"/>
    <property type="match status" value="1"/>
</dbReference>
<evidence type="ECO:0000259" key="1">
    <source>
        <dbReference type="Pfam" id="PF13439"/>
    </source>
</evidence>
<organism evidence="2 3">
    <name type="scientific">Candidatus Beckwithbacteria bacterium RIFCSPHIGHO2_12_FULL_47_17</name>
    <dbReference type="NCBI Taxonomy" id="1797460"/>
    <lineage>
        <taxon>Bacteria</taxon>
        <taxon>Candidatus Beckwithiibacteriota</taxon>
    </lineage>
</organism>
<comment type="caution">
    <text evidence="2">The sequence shown here is derived from an EMBL/GenBank/DDBJ whole genome shotgun (WGS) entry which is preliminary data.</text>
</comment>
<evidence type="ECO:0000313" key="3">
    <source>
        <dbReference type="Proteomes" id="UP000176791"/>
    </source>
</evidence>
<dbReference type="Gene3D" id="3.40.50.2000">
    <property type="entry name" value="Glycogen Phosphorylase B"/>
    <property type="match status" value="2"/>
</dbReference>
<proteinExistence type="predicted"/>
<reference evidence="2 3" key="1">
    <citation type="journal article" date="2016" name="Nat. Commun.">
        <title>Thousands of microbial genomes shed light on interconnected biogeochemical processes in an aquifer system.</title>
        <authorList>
            <person name="Anantharaman K."/>
            <person name="Brown C.T."/>
            <person name="Hug L.A."/>
            <person name="Sharon I."/>
            <person name="Castelle C.J."/>
            <person name="Probst A.J."/>
            <person name="Thomas B.C."/>
            <person name="Singh A."/>
            <person name="Wilkins M.J."/>
            <person name="Karaoz U."/>
            <person name="Brodie E.L."/>
            <person name="Williams K.H."/>
            <person name="Hubbard S.S."/>
            <person name="Banfield J.F."/>
        </authorList>
    </citation>
    <scope>NUCLEOTIDE SEQUENCE [LARGE SCALE GENOMIC DNA]</scope>
</reference>
<dbReference type="InterPro" id="IPR028098">
    <property type="entry name" value="Glyco_trans_4-like_N"/>
</dbReference>
<protein>
    <recommendedName>
        <fullName evidence="1">Glycosyltransferase subfamily 4-like N-terminal domain-containing protein</fullName>
    </recommendedName>
</protein>
<dbReference type="EMBL" id="MEZN01000020">
    <property type="protein sequence ID" value="OGD56216.1"/>
    <property type="molecule type" value="Genomic_DNA"/>
</dbReference>
<gene>
    <name evidence="2" type="ORF">A3E73_01560</name>
</gene>
<dbReference type="Pfam" id="PF13692">
    <property type="entry name" value="Glyco_trans_1_4"/>
    <property type="match status" value="1"/>
</dbReference>
<dbReference type="STRING" id="1797460.A3E73_01560"/>
<accession>A0A1F5DMH0</accession>
<dbReference type="CDD" id="cd03801">
    <property type="entry name" value="GT4_PimA-like"/>
    <property type="match status" value="1"/>
</dbReference>
<feature type="domain" description="Glycosyltransferase subfamily 4-like N-terminal" evidence="1">
    <location>
        <begin position="16"/>
        <end position="207"/>
    </location>
</feature>
<name>A0A1F5DMH0_9BACT</name>